<sequence length="379" mass="38337">MTTNIASVARRAALAAVSGIAATAVLASTAFAATTPWTVMPSANNATGDTRFSAVSMVDDTHGFAVGDADGKATIESWNGTSWNLMAAPSPDSSGILRGVSAVSATDAWAVGTTFASSGPQETLIEHFDGAAWTIVPSPNIGVNSQLNAVSARAANDVWAVGQDGVNESKPIIEHWDGAAWTVVQGVAAPSNGIEFLKGVTVAPDGTVWAVGTVGQALNPEGFRLTAFVERFTGGGWRSVPVPATNPSFSANLNAVSAASANDVWAVGSVGSQALAEHWNGTAWSIVATPAVSGKSIVLKGVKAVGPNDAWFVGDQSLATISEQSNGTTTAIVPTPSGSQRGDLSGIAAVGRTLYAVGSQTNDASTFQQQTLALINAAG</sequence>
<dbReference type="RefSeq" id="WP_116181671.1">
    <property type="nucleotide sequence ID" value="NZ_CP144375.1"/>
</dbReference>
<proteinExistence type="predicted"/>
<keyword evidence="3" id="KW-1185">Reference proteome</keyword>
<comment type="caution">
    <text evidence="2">The sequence shown here is derived from an EMBL/GenBank/DDBJ whole genome shotgun (WGS) entry which is preliminary data.</text>
</comment>
<dbReference type="EMBL" id="QUNO01000029">
    <property type="protein sequence ID" value="REH27666.1"/>
    <property type="molecule type" value="Genomic_DNA"/>
</dbReference>
<protein>
    <submittedName>
        <fullName evidence="2">Uncharacterized protein</fullName>
    </submittedName>
</protein>
<keyword evidence="1" id="KW-0732">Signal</keyword>
<evidence type="ECO:0000313" key="3">
    <source>
        <dbReference type="Proteomes" id="UP000256269"/>
    </source>
</evidence>
<dbReference type="PROSITE" id="PS51318">
    <property type="entry name" value="TAT"/>
    <property type="match status" value="1"/>
</dbReference>
<organism evidence="2 3">
    <name type="scientific">Kutzneria buriramensis</name>
    <dbReference type="NCBI Taxonomy" id="1045776"/>
    <lineage>
        <taxon>Bacteria</taxon>
        <taxon>Bacillati</taxon>
        <taxon>Actinomycetota</taxon>
        <taxon>Actinomycetes</taxon>
        <taxon>Pseudonocardiales</taxon>
        <taxon>Pseudonocardiaceae</taxon>
        <taxon>Kutzneria</taxon>
    </lineage>
</organism>
<reference evidence="2 3" key="1">
    <citation type="submission" date="2018-08" db="EMBL/GenBank/DDBJ databases">
        <title>Genomic Encyclopedia of Archaeal and Bacterial Type Strains, Phase II (KMG-II): from individual species to whole genera.</title>
        <authorList>
            <person name="Goeker M."/>
        </authorList>
    </citation>
    <scope>NUCLEOTIDE SEQUENCE [LARGE SCALE GENOMIC DNA]</scope>
    <source>
        <strain evidence="2 3">DSM 45791</strain>
    </source>
</reference>
<evidence type="ECO:0000256" key="1">
    <source>
        <dbReference type="SAM" id="SignalP"/>
    </source>
</evidence>
<evidence type="ECO:0000313" key="2">
    <source>
        <dbReference type="EMBL" id="REH27666.1"/>
    </source>
</evidence>
<accession>A0A3E0GVI3</accession>
<dbReference type="AlphaFoldDB" id="A0A3E0GVI3"/>
<dbReference type="OrthoDB" id="3454650at2"/>
<dbReference type="InterPro" id="IPR006311">
    <property type="entry name" value="TAT_signal"/>
</dbReference>
<dbReference type="Proteomes" id="UP000256269">
    <property type="component" value="Unassembled WGS sequence"/>
</dbReference>
<name>A0A3E0GVI3_9PSEU</name>
<gene>
    <name evidence="2" type="ORF">BCF44_12954</name>
</gene>
<feature type="chain" id="PRO_5017829818" evidence="1">
    <location>
        <begin position="33"/>
        <end position="379"/>
    </location>
</feature>
<feature type="signal peptide" evidence="1">
    <location>
        <begin position="1"/>
        <end position="32"/>
    </location>
</feature>